<reference evidence="1 2" key="1">
    <citation type="submission" date="2016-11" db="EMBL/GenBank/DDBJ databases">
        <authorList>
            <person name="Jaros S."/>
            <person name="Januszkiewicz K."/>
            <person name="Wedrychowicz H."/>
        </authorList>
    </citation>
    <scope>NUCLEOTIDE SEQUENCE [LARGE SCALE GENOMIC DNA]</scope>
    <source>
        <strain evidence="1 2">CGMCC 1.6102</strain>
    </source>
</reference>
<dbReference type="STRING" id="388280.SAMN04488057_12710"/>
<dbReference type="Pfam" id="PF10387">
    <property type="entry name" value="DUF2442"/>
    <property type="match status" value="1"/>
</dbReference>
<keyword evidence="2" id="KW-1185">Reference proteome</keyword>
<dbReference type="OrthoDB" id="9807561at2"/>
<gene>
    <name evidence="1" type="ORF">SAMN04488057_12710</name>
</gene>
<organism evidence="1 2">
    <name type="scientific">Cyclobacterium lianum</name>
    <dbReference type="NCBI Taxonomy" id="388280"/>
    <lineage>
        <taxon>Bacteria</taxon>
        <taxon>Pseudomonadati</taxon>
        <taxon>Bacteroidota</taxon>
        <taxon>Cytophagia</taxon>
        <taxon>Cytophagales</taxon>
        <taxon>Cyclobacteriaceae</taxon>
        <taxon>Cyclobacterium</taxon>
    </lineage>
</organism>
<dbReference type="Proteomes" id="UP000184513">
    <property type="component" value="Unassembled WGS sequence"/>
</dbReference>
<accession>A0A1M7QV10</accession>
<proteinExistence type="predicted"/>
<evidence type="ECO:0000313" key="2">
    <source>
        <dbReference type="Proteomes" id="UP000184513"/>
    </source>
</evidence>
<sequence>MNTSKDKFVNKRASDPIDQLIFEKGLRIKSIWFDRELDLIIVLLNNKKLLKRPLSDFKRLAEAKEEQLNRFVNDGIDIHWHDLDEDLSLRGFLKYELSKMDTPLSVR</sequence>
<dbReference type="InterPro" id="IPR018841">
    <property type="entry name" value="DUF2442"/>
</dbReference>
<dbReference type="AlphaFoldDB" id="A0A1M7QV10"/>
<evidence type="ECO:0000313" key="1">
    <source>
        <dbReference type="EMBL" id="SHN35537.1"/>
    </source>
</evidence>
<dbReference type="Gene3D" id="3.30.2020.40">
    <property type="entry name" value="Uncharacterised protein PF10387, DUF2442"/>
    <property type="match status" value="1"/>
</dbReference>
<dbReference type="RefSeq" id="WP_084097622.1">
    <property type="nucleotide sequence ID" value="NZ_FRCY01000027.1"/>
</dbReference>
<evidence type="ECO:0008006" key="3">
    <source>
        <dbReference type="Google" id="ProtNLM"/>
    </source>
</evidence>
<name>A0A1M7QV10_9BACT</name>
<protein>
    <recommendedName>
        <fullName evidence="3">DUF2442 domain-containing protein</fullName>
    </recommendedName>
</protein>
<dbReference type="EMBL" id="FRCY01000027">
    <property type="protein sequence ID" value="SHN35537.1"/>
    <property type="molecule type" value="Genomic_DNA"/>
</dbReference>